<dbReference type="Proteomes" id="UP000507470">
    <property type="component" value="Unassembled WGS sequence"/>
</dbReference>
<accession>A0A6J8BAB2</accession>
<proteinExistence type="predicted"/>
<dbReference type="AlphaFoldDB" id="A0A6J8BAB2"/>
<dbReference type="EMBL" id="CACVKT020002888">
    <property type="protein sequence ID" value="CAC5380476.1"/>
    <property type="molecule type" value="Genomic_DNA"/>
</dbReference>
<evidence type="ECO:0000313" key="2">
    <source>
        <dbReference type="Proteomes" id="UP000507470"/>
    </source>
</evidence>
<dbReference type="OrthoDB" id="10064879at2759"/>
<keyword evidence="2" id="KW-1185">Reference proteome</keyword>
<reference evidence="1 2" key="1">
    <citation type="submission" date="2020-06" db="EMBL/GenBank/DDBJ databases">
        <authorList>
            <person name="Li R."/>
            <person name="Bekaert M."/>
        </authorList>
    </citation>
    <scope>NUCLEOTIDE SEQUENCE [LARGE SCALE GENOMIC DNA]</scope>
    <source>
        <strain evidence="2">wild</strain>
    </source>
</reference>
<sequence length="165" mass="18911">MKARIRGVQTHMQRFDFFFGLTLGDCLLRNADNLGAGLQSKGPICCRGKNHGHENTVKAISLMRSDEGYGLLWQKVIQNAERKGVAKPSLPRQKRMPACFENGNVVPEYHETAEAYFRQIYFEAIDHLVNAIQERFDLPDFAMYANAEHLLLKCVRGEVFEEEYN</sequence>
<gene>
    <name evidence="1" type="ORF">MCOR_16423</name>
</gene>
<protein>
    <submittedName>
        <fullName evidence="1">Uncharacterized protein</fullName>
    </submittedName>
</protein>
<organism evidence="1 2">
    <name type="scientific">Mytilus coruscus</name>
    <name type="common">Sea mussel</name>
    <dbReference type="NCBI Taxonomy" id="42192"/>
    <lineage>
        <taxon>Eukaryota</taxon>
        <taxon>Metazoa</taxon>
        <taxon>Spiralia</taxon>
        <taxon>Lophotrochozoa</taxon>
        <taxon>Mollusca</taxon>
        <taxon>Bivalvia</taxon>
        <taxon>Autobranchia</taxon>
        <taxon>Pteriomorphia</taxon>
        <taxon>Mytilida</taxon>
        <taxon>Mytiloidea</taxon>
        <taxon>Mytilidae</taxon>
        <taxon>Mytilinae</taxon>
        <taxon>Mytilus</taxon>
    </lineage>
</organism>
<evidence type="ECO:0000313" key="1">
    <source>
        <dbReference type="EMBL" id="CAC5380476.1"/>
    </source>
</evidence>
<name>A0A6J8BAB2_MYTCO</name>